<dbReference type="SUPFAM" id="SSF54001">
    <property type="entry name" value="Cysteine proteinases"/>
    <property type="match status" value="1"/>
</dbReference>
<dbReference type="Gene3D" id="2.60.120.1130">
    <property type="match status" value="1"/>
</dbReference>
<gene>
    <name evidence="3" type="ORF">D4L85_08335</name>
</gene>
<evidence type="ECO:0000259" key="2">
    <source>
        <dbReference type="Pfam" id="PF12969"/>
    </source>
</evidence>
<feature type="domain" description="DUF3857" evidence="2">
    <location>
        <begin position="66"/>
        <end position="229"/>
    </location>
</feature>
<dbReference type="Proteomes" id="UP000266183">
    <property type="component" value="Chromosome"/>
</dbReference>
<evidence type="ECO:0000313" key="3">
    <source>
        <dbReference type="EMBL" id="AYB30584.1"/>
    </source>
</evidence>
<dbReference type="Gene3D" id="2.60.40.3140">
    <property type="match status" value="1"/>
</dbReference>
<reference evidence="4" key="1">
    <citation type="submission" date="2018-09" db="EMBL/GenBank/DDBJ databases">
        <title>Chryseolinea sp. KIS68-18 isolated from soil.</title>
        <authorList>
            <person name="Weon H.-Y."/>
            <person name="Kwon S.-W."/>
            <person name="Lee S.A."/>
        </authorList>
    </citation>
    <scope>NUCLEOTIDE SEQUENCE [LARGE SCALE GENOMIC DNA]</scope>
    <source>
        <strain evidence="4">KIS68-18</strain>
    </source>
</reference>
<feature type="domain" description="Transglutaminase-like" evidence="1">
    <location>
        <begin position="291"/>
        <end position="371"/>
    </location>
</feature>
<protein>
    <submittedName>
        <fullName evidence="3">DUF3857 domain-containing protein</fullName>
    </submittedName>
</protein>
<dbReference type="InterPro" id="IPR002931">
    <property type="entry name" value="Transglutaminase-like"/>
</dbReference>
<dbReference type="InterPro" id="IPR024618">
    <property type="entry name" value="DUF3857"/>
</dbReference>
<accession>A0A385SI47</accession>
<evidence type="ECO:0000313" key="4">
    <source>
        <dbReference type="Proteomes" id="UP000266183"/>
    </source>
</evidence>
<dbReference type="EMBL" id="CP032382">
    <property type="protein sequence ID" value="AYB30584.1"/>
    <property type="molecule type" value="Genomic_DNA"/>
</dbReference>
<evidence type="ECO:0000259" key="1">
    <source>
        <dbReference type="Pfam" id="PF01841"/>
    </source>
</evidence>
<dbReference type="Pfam" id="PF12969">
    <property type="entry name" value="DUF3857"/>
    <property type="match status" value="1"/>
</dbReference>
<dbReference type="InterPro" id="IPR038765">
    <property type="entry name" value="Papain-like_cys_pep_sf"/>
</dbReference>
<organism evidence="3 4">
    <name type="scientific">Chryseolinea soli</name>
    <dbReference type="NCBI Taxonomy" id="2321403"/>
    <lineage>
        <taxon>Bacteria</taxon>
        <taxon>Pseudomonadati</taxon>
        <taxon>Bacteroidota</taxon>
        <taxon>Cytophagia</taxon>
        <taxon>Cytophagales</taxon>
        <taxon>Fulvivirgaceae</taxon>
        <taxon>Chryseolinea</taxon>
    </lineage>
</organism>
<proteinExistence type="predicted"/>
<dbReference type="Pfam" id="PF01841">
    <property type="entry name" value="Transglut_core"/>
    <property type="match status" value="1"/>
</dbReference>
<dbReference type="KEGG" id="chk:D4L85_08335"/>
<dbReference type="AlphaFoldDB" id="A0A385SI47"/>
<dbReference type="Gene3D" id="3.10.620.30">
    <property type="match status" value="1"/>
</dbReference>
<keyword evidence="4" id="KW-1185">Reference proteome</keyword>
<sequence length="645" mass="73449">MKSLFSGLFVLVVCTVYAQKSPIKFGVIPQEDLKMTTYAEDTSAAAVILADYGSAYIDINTGGASLVYERHRRIKILKKEGLHWADVAVALYQSGSNEEHLSRLKATTYNLENGKIVETEIEKSGMFKEKRSRNINLQKFTLPNVKVGSVIEYSYTLNSDFLASFPNWQFQYSVPVRWSEYWAALPDFFVFEKYMQGYLAPSLYEVKNTSKDNYQEARHHWVSKNVPAFKEEPFMTCEDDYVSKVNMALSHVTFPGQMVQEIMGSWKGLNDKLVDSDDFGKVISGSGFLKTKAKELTAGMTDPTQKVTAIFNYVQQTLEWDGTADKYPDNLKKVFDDKKGTAADINFVVAAMLEKVDVPADMVLLSTRDHGFIRQQYPMSEQLNYAIVSVILGDKALLLDATEKYLPMGILPERCLNGDGLVISKTRHGWMEIKPKAKSRTSINSELVINAEGELKGKMSFSYDGYAAQKLRKDYFKKGETDYLKEFLSDKTWEVEKSEFQNIKEIDKAPKQLHELVIREHATTAGDVIYLNPMLSEQLTDNIFKTEKREYPVDFGKPVEQTYMARFTLPENYVVDEMPKPKVVTLPNNAAKYTYNVTQVGNVVSVVSMLQINKSLFVQEEYPHLRELYNLVIAKQAEQIVLKKK</sequence>
<name>A0A385SI47_9BACT</name>